<dbReference type="OrthoDB" id="9801697at2"/>
<dbReference type="Proteomes" id="UP000277811">
    <property type="component" value="Unassembled WGS sequence"/>
</dbReference>
<dbReference type="InterPro" id="IPR001451">
    <property type="entry name" value="Hexapep"/>
</dbReference>
<sequence length="219" mass="23510">MKNKNLMDILSFLMSKIISVLVKITYWGIVKKADFKTITAFPIIRGLNGSVSIDNRSRIYGKIKIVFDDANSKGELKIGNNFVTEGEITLSPRGGRINIGNNNFIGTHSLLQSFAGSYINIGNNVMIANNVTIVASNHVFALTDIPMEQQGEFGIGIDIKSDVWIGANSVILDGAKIQEGAIVAAGSVVNKTVDPYSIVGGVPAKKIGSRIPLVKSDES</sequence>
<dbReference type="InterPro" id="IPR011004">
    <property type="entry name" value="Trimer_LpxA-like_sf"/>
</dbReference>
<gene>
    <name evidence="1" type="ORF">LUCI_4603</name>
</gene>
<name>A0A498RGT1_9FIRM</name>
<evidence type="ECO:0000313" key="1">
    <source>
        <dbReference type="EMBL" id="VBB09313.1"/>
    </source>
</evidence>
<evidence type="ECO:0008006" key="3">
    <source>
        <dbReference type="Google" id="ProtNLM"/>
    </source>
</evidence>
<dbReference type="SUPFAM" id="SSF51161">
    <property type="entry name" value="Trimeric LpxA-like enzymes"/>
    <property type="match status" value="1"/>
</dbReference>
<protein>
    <recommendedName>
        <fullName evidence="3">Trimeric lpxa-like</fullName>
    </recommendedName>
</protein>
<dbReference type="PANTHER" id="PTHR23416">
    <property type="entry name" value="SIALIC ACID SYNTHASE-RELATED"/>
    <property type="match status" value="1"/>
</dbReference>
<proteinExistence type="predicted"/>
<accession>A0A498RGT1</accession>
<reference evidence="1 2" key="1">
    <citation type="submission" date="2018-06" db="EMBL/GenBank/DDBJ databases">
        <authorList>
            <person name="Strepis N."/>
        </authorList>
    </citation>
    <scope>NUCLEOTIDE SEQUENCE [LARGE SCALE GENOMIC DNA]</scope>
    <source>
        <strain evidence="1">LUCI</strain>
    </source>
</reference>
<dbReference type="InterPro" id="IPR051159">
    <property type="entry name" value="Hexapeptide_acetyltransf"/>
</dbReference>
<dbReference type="EMBL" id="UPPP01000116">
    <property type="protein sequence ID" value="VBB09313.1"/>
    <property type="molecule type" value="Genomic_DNA"/>
</dbReference>
<organism evidence="1 2">
    <name type="scientific">Lucifera butyrica</name>
    <dbReference type="NCBI Taxonomy" id="1351585"/>
    <lineage>
        <taxon>Bacteria</taxon>
        <taxon>Bacillati</taxon>
        <taxon>Bacillota</taxon>
        <taxon>Negativicutes</taxon>
        <taxon>Veillonellales</taxon>
        <taxon>Veillonellaceae</taxon>
        <taxon>Lucifera</taxon>
    </lineage>
</organism>
<dbReference type="RefSeq" id="WP_122630110.1">
    <property type="nucleotide sequence ID" value="NZ_UPPP01000116.1"/>
</dbReference>
<dbReference type="CDD" id="cd04647">
    <property type="entry name" value="LbH_MAT_like"/>
    <property type="match status" value="1"/>
</dbReference>
<evidence type="ECO:0000313" key="2">
    <source>
        <dbReference type="Proteomes" id="UP000277811"/>
    </source>
</evidence>
<dbReference type="AlphaFoldDB" id="A0A498RGT1"/>
<keyword evidence="2" id="KW-1185">Reference proteome</keyword>
<dbReference type="Gene3D" id="2.160.10.10">
    <property type="entry name" value="Hexapeptide repeat proteins"/>
    <property type="match status" value="1"/>
</dbReference>
<dbReference type="Pfam" id="PF00132">
    <property type="entry name" value="Hexapep"/>
    <property type="match status" value="1"/>
</dbReference>